<proteinExistence type="predicted"/>
<feature type="compositionally biased region" description="Basic and acidic residues" evidence="2">
    <location>
        <begin position="163"/>
        <end position="172"/>
    </location>
</feature>
<organism evidence="3 4">
    <name type="scientific">Collybiopsis confluens</name>
    <dbReference type="NCBI Taxonomy" id="2823264"/>
    <lineage>
        <taxon>Eukaryota</taxon>
        <taxon>Fungi</taxon>
        <taxon>Dikarya</taxon>
        <taxon>Basidiomycota</taxon>
        <taxon>Agaricomycotina</taxon>
        <taxon>Agaricomycetes</taxon>
        <taxon>Agaricomycetidae</taxon>
        <taxon>Agaricales</taxon>
        <taxon>Marasmiineae</taxon>
        <taxon>Omphalotaceae</taxon>
        <taxon>Collybiopsis</taxon>
    </lineage>
</organism>
<protein>
    <submittedName>
        <fullName evidence="3">Uncharacterized protein</fullName>
    </submittedName>
</protein>
<feature type="compositionally biased region" description="Low complexity" evidence="2">
    <location>
        <begin position="1"/>
        <end position="22"/>
    </location>
</feature>
<comment type="caution">
    <text evidence="3">The sequence shown here is derived from an EMBL/GenBank/DDBJ whole genome shotgun (WGS) entry which is preliminary data.</text>
</comment>
<accession>A0A8H5HTX1</accession>
<evidence type="ECO:0000256" key="1">
    <source>
        <dbReference type="SAM" id="Coils"/>
    </source>
</evidence>
<dbReference type="Proteomes" id="UP000518752">
    <property type="component" value="Unassembled WGS sequence"/>
</dbReference>
<dbReference type="EMBL" id="JAACJN010000022">
    <property type="protein sequence ID" value="KAF5389383.1"/>
    <property type="molecule type" value="Genomic_DNA"/>
</dbReference>
<name>A0A8H5HTX1_9AGAR</name>
<feature type="compositionally biased region" description="Low complexity" evidence="2">
    <location>
        <begin position="234"/>
        <end position="246"/>
    </location>
</feature>
<keyword evidence="4" id="KW-1185">Reference proteome</keyword>
<gene>
    <name evidence="3" type="ORF">D9757_004242</name>
</gene>
<keyword evidence="1" id="KW-0175">Coiled coil</keyword>
<dbReference type="AlphaFoldDB" id="A0A8H5HTX1"/>
<evidence type="ECO:0000313" key="4">
    <source>
        <dbReference type="Proteomes" id="UP000518752"/>
    </source>
</evidence>
<sequence length="302" mass="32716">MSTSSPSSTPQPPQTSSSSRPSMTAGTLVYPPSDANDLRLERQGEILLRTNTLLHDMISSGLQDIQVAVATVRSSQDALREELAQVQQQLAQVHQRLPDISVLQGRQEGLEMELSDAFNQLRQLRERYCILSGDFPAAAGDVRGEDTEIPNRHAAVEDTVEDGPEHGNDHGDVAYTPSPSPLPLYTAASSSTNPSDWREVDPPPVYTCSEDNSDIPLLARMTHPPSPELHSRDSLSPSTTSPTISPDLPPPHPSLPGTEVILASSSGAAFRFPADAGDTSQLLNQWTLALQVHANIHKPYHF</sequence>
<feature type="region of interest" description="Disordered" evidence="2">
    <location>
        <begin position="159"/>
        <end position="257"/>
    </location>
</feature>
<evidence type="ECO:0000256" key="2">
    <source>
        <dbReference type="SAM" id="MobiDB-lite"/>
    </source>
</evidence>
<evidence type="ECO:0000313" key="3">
    <source>
        <dbReference type="EMBL" id="KAF5389383.1"/>
    </source>
</evidence>
<feature type="coiled-coil region" evidence="1">
    <location>
        <begin position="69"/>
        <end position="127"/>
    </location>
</feature>
<reference evidence="3 4" key="1">
    <citation type="journal article" date="2020" name="ISME J.">
        <title>Uncovering the hidden diversity of litter-decomposition mechanisms in mushroom-forming fungi.</title>
        <authorList>
            <person name="Floudas D."/>
            <person name="Bentzer J."/>
            <person name="Ahren D."/>
            <person name="Johansson T."/>
            <person name="Persson P."/>
            <person name="Tunlid A."/>
        </authorList>
    </citation>
    <scope>NUCLEOTIDE SEQUENCE [LARGE SCALE GENOMIC DNA]</scope>
    <source>
        <strain evidence="3 4">CBS 406.79</strain>
    </source>
</reference>
<feature type="region of interest" description="Disordered" evidence="2">
    <location>
        <begin position="1"/>
        <end position="35"/>
    </location>
</feature>